<reference evidence="3 4" key="1">
    <citation type="submission" date="2023-07" db="EMBL/GenBank/DDBJ databases">
        <title>Genomic Encyclopedia of Type Strains, Phase IV (KMG-IV): sequencing the most valuable type-strain genomes for metagenomic binning, comparative biology and taxonomic classification.</title>
        <authorList>
            <person name="Goeker M."/>
        </authorList>
    </citation>
    <scope>NUCLEOTIDE SEQUENCE [LARGE SCALE GENOMIC DNA]</scope>
    <source>
        <strain evidence="3 4">DSM 19619</strain>
    </source>
</reference>
<feature type="transmembrane region" description="Helical" evidence="1">
    <location>
        <begin position="93"/>
        <end position="113"/>
    </location>
</feature>
<accession>A0ABU0JIT1</accession>
<feature type="domain" description="SPW repeat-containing integral membrane" evidence="2">
    <location>
        <begin position="15"/>
        <end position="108"/>
    </location>
</feature>
<protein>
    <submittedName>
        <fullName evidence="3">Membrane protein YdbS with pleckstrin-like domain</fullName>
    </submittedName>
</protein>
<dbReference type="InterPro" id="IPR005530">
    <property type="entry name" value="SPW"/>
</dbReference>
<evidence type="ECO:0000256" key="1">
    <source>
        <dbReference type="SAM" id="Phobius"/>
    </source>
</evidence>
<feature type="transmembrane region" description="Helical" evidence="1">
    <location>
        <begin position="42"/>
        <end position="61"/>
    </location>
</feature>
<dbReference type="RefSeq" id="WP_307281440.1">
    <property type="nucleotide sequence ID" value="NZ_JAUSVX010000016.1"/>
</dbReference>
<keyword evidence="4" id="KW-1185">Reference proteome</keyword>
<proteinExistence type="predicted"/>
<evidence type="ECO:0000313" key="3">
    <source>
        <dbReference type="EMBL" id="MDQ0473323.1"/>
    </source>
</evidence>
<feature type="transmembrane region" description="Helical" evidence="1">
    <location>
        <begin position="68"/>
        <end position="87"/>
    </location>
</feature>
<evidence type="ECO:0000313" key="4">
    <source>
        <dbReference type="Proteomes" id="UP001242480"/>
    </source>
</evidence>
<organism evidence="3 4">
    <name type="scientific">Labrys wisconsinensis</name>
    <dbReference type="NCBI Taxonomy" id="425677"/>
    <lineage>
        <taxon>Bacteria</taxon>
        <taxon>Pseudomonadati</taxon>
        <taxon>Pseudomonadota</taxon>
        <taxon>Alphaproteobacteria</taxon>
        <taxon>Hyphomicrobiales</taxon>
        <taxon>Xanthobacteraceae</taxon>
        <taxon>Labrys</taxon>
    </lineage>
</organism>
<sequence>MVMQANRKTGETALDVVNAVVGVCLALSPWVLGFGAMASAAWSAWVAGVLIALVAIGALVAFAQWEEWANMVLGVLTLLSPWLLGFASSAEAMTVHVAAGLIVAVLAAAELWFAHNRSVTSA</sequence>
<dbReference type="Pfam" id="PF03779">
    <property type="entry name" value="SPW"/>
    <property type="match status" value="1"/>
</dbReference>
<name>A0ABU0JIT1_9HYPH</name>
<gene>
    <name evidence="3" type="ORF">QO011_006359</name>
</gene>
<keyword evidence="1" id="KW-0472">Membrane</keyword>
<comment type="caution">
    <text evidence="3">The sequence shown here is derived from an EMBL/GenBank/DDBJ whole genome shotgun (WGS) entry which is preliminary data.</text>
</comment>
<keyword evidence="1" id="KW-0812">Transmembrane</keyword>
<evidence type="ECO:0000259" key="2">
    <source>
        <dbReference type="Pfam" id="PF03779"/>
    </source>
</evidence>
<keyword evidence="1" id="KW-1133">Transmembrane helix</keyword>
<dbReference type="Proteomes" id="UP001242480">
    <property type="component" value="Unassembled WGS sequence"/>
</dbReference>
<dbReference type="EMBL" id="JAUSVX010000016">
    <property type="protein sequence ID" value="MDQ0473323.1"/>
    <property type="molecule type" value="Genomic_DNA"/>
</dbReference>
<feature type="transmembrane region" description="Helical" evidence="1">
    <location>
        <begin position="12"/>
        <end position="36"/>
    </location>
</feature>